<dbReference type="InterPro" id="IPR012373">
    <property type="entry name" value="Ferrdict_sens_TM"/>
</dbReference>
<dbReference type="GO" id="GO:0016989">
    <property type="term" value="F:sigma factor antagonist activity"/>
    <property type="evidence" value="ECO:0007669"/>
    <property type="project" value="TreeGrafter"/>
</dbReference>
<gene>
    <name evidence="3" type="ORF">EDF85_0985</name>
</gene>
<feature type="domain" description="FecR protein" evidence="1">
    <location>
        <begin position="120"/>
        <end position="211"/>
    </location>
</feature>
<evidence type="ECO:0000313" key="3">
    <source>
        <dbReference type="EMBL" id="ROQ53231.1"/>
    </source>
</evidence>
<evidence type="ECO:0000313" key="4">
    <source>
        <dbReference type="Proteomes" id="UP000269115"/>
    </source>
</evidence>
<dbReference type="EMBL" id="RJUR01000011">
    <property type="protein sequence ID" value="ROQ53231.1"/>
    <property type="molecule type" value="Genomic_DNA"/>
</dbReference>
<sequence length="324" mass="35044">MSVPKVDSATQAAVDWLLRLESVPPGDARHQAFEAWLSASPSNRHAWQRVNALLSQPLASLEEAEARSPGQRQAASRSLLAAPVHGRRKVLGGGLAMLLLGLGAGGIANRLTPLEGLFADLHSATGERKRVTLADGSELLLNARSAVDIRFDAAQRRVLIREGEVLVRVAADAARPFVIATAHGEARALGTQFLVRQSRDHSLVAVQQHSVRLTTRGGASSVVEQGQAARFDAQGIHPEAVSLRSRADWQSGQLVVHDEPLGEVVEVLRRYRPGLLRISPQAAQVRVFGVFSLDDSDATLHALAETLPIRLEQYGGWLTRIETR</sequence>
<feature type="domain" description="FecR N-terminal" evidence="2">
    <location>
        <begin position="11"/>
        <end position="53"/>
    </location>
</feature>
<dbReference type="InterPro" id="IPR032623">
    <property type="entry name" value="FecR_N"/>
</dbReference>
<protein>
    <submittedName>
        <fullName evidence="3">FecR family protein</fullName>
    </submittedName>
</protein>
<dbReference type="RefSeq" id="WP_123752464.1">
    <property type="nucleotide sequence ID" value="NZ_RJUR01000011.1"/>
</dbReference>
<comment type="caution">
    <text evidence="3">The sequence shown here is derived from an EMBL/GenBank/DDBJ whole genome shotgun (WGS) entry which is preliminary data.</text>
</comment>
<dbReference type="Pfam" id="PF16220">
    <property type="entry name" value="DUF4880"/>
    <property type="match status" value="1"/>
</dbReference>
<reference evidence="3 4" key="1">
    <citation type="submission" date="2018-11" db="EMBL/GenBank/DDBJ databases">
        <title>Genomic analyses of the natural microbiome of Caenorhabditis elegans.</title>
        <authorList>
            <person name="Samuel B."/>
        </authorList>
    </citation>
    <scope>NUCLEOTIDE SEQUENCE [LARGE SCALE GENOMIC DNA]</scope>
    <source>
        <strain evidence="3 4">BIGb0473</strain>
    </source>
</reference>
<dbReference type="AlphaFoldDB" id="A0A9X8EQ21"/>
<dbReference type="PANTHER" id="PTHR30273">
    <property type="entry name" value="PERIPLASMIC SIGNAL SENSOR AND SIGMA FACTOR ACTIVATOR FECR-RELATED"/>
    <property type="match status" value="1"/>
</dbReference>
<accession>A0A9X8EQ21</accession>
<dbReference type="PANTHER" id="PTHR30273:SF2">
    <property type="entry name" value="PROTEIN FECR"/>
    <property type="match status" value="1"/>
</dbReference>
<organism evidence="3 4">
    <name type="scientific">Pseudomonas putida</name>
    <name type="common">Arthrobacter siderocapsulatus</name>
    <dbReference type="NCBI Taxonomy" id="303"/>
    <lineage>
        <taxon>Bacteria</taxon>
        <taxon>Pseudomonadati</taxon>
        <taxon>Pseudomonadota</taxon>
        <taxon>Gammaproteobacteria</taxon>
        <taxon>Pseudomonadales</taxon>
        <taxon>Pseudomonadaceae</taxon>
        <taxon>Pseudomonas</taxon>
    </lineage>
</organism>
<dbReference type="InterPro" id="IPR006860">
    <property type="entry name" value="FecR"/>
</dbReference>
<dbReference type="PIRSF" id="PIRSF018266">
    <property type="entry name" value="FecR"/>
    <property type="match status" value="1"/>
</dbReference>
<dbReference type="Pfam" id="PF04773">
    <property type="entry name" value="FecR"/>
    <property type="match status" value="1"/>
</dbReference>
<name>A0A9X8EQ21_PSEPU</name>
<dbReference type="Proteomes" id="UP000269115">
    <property type="component" value="Unassembled WGS sequence"/>
</dbReference>
<evidence type="ECO:0000259" key="1">
    <source>
        <dbReference type="Pfam" id="PF04773"/>
    </source>
</evidence>
<dbReference type="Gene3D" id="2.60.120.1440">
    <property type="match status" value="1"/>
</dbReference>
<evidence type="ECO:0000259" key="2">
    <source>
        <dbReference type="Pfam" id="PF16220"/>
    </source>
</evidence>
<proteinExistence type="predicted"/>